<evidence type="ECO:0000313" key="4">
    <source>
        <dbReference type="Proteomes" id="UP001165653"/>
    </source>
</evidence>
<dbReference type="Proteomes" id="UP001165653">
    <property type="component" value="Unassembled WGS sequence"/>
</dbReference>
<name>A0ABT3G165_9BACT</name>
<keyword evidence="4" id="KW-1185">Reference proteome</keyword>
<feature type="compositionally biased region" description="Low complexity" evidence="1">
    <location>
        <begin position="48"/>
        <end position="57"/>
    </location>
</feature>
<evidence type="ECO:0000313" key="3">
    <source>
        <dbReference type="EMBL" id="MCW1913582.1"/>
    </source>
</evidence>
<dbReference type="EMBL" id="JAPDDR010000004">
    <property type="protein sequence ID" value="MCW1913582.1"/>
    <property type="molecule type" value="Genomic_DNA"/>
</dbReference>
<dbReference type="RefSeq" id="WP_264513085.1">
    <property type="nucleotide sequence ID" value="NZ_JAPDDR010000004.1"/>
</dbReference>
<evidence type="ECO:0000256" key="1">
    <source>
        <dbReference type="SAM" id="MobiDB-lite"/>
    </source>
</evidence>
<evidence type="ECO:0000256" key="2">
    <source>
        <dbReference type="SAM" id="SignalP"/>
    </source>
</evidence>
<reference evidence="3" key="1">
    <citation type="submission" date="2022-10" db="EMBL/GenBank/DDBJ databases">
        <title>Luteolibacter sp. GHJ8, whole genome shotgun sequencing project.</title>
        <authorList>
            <person name="Zhao G."/>
            <person name="Shen L."/>
        </authorList>
    </citation>
    <scope>NUCLEOTIDE SEQUENCE</scope>
    <source>
        <strain evidence="3">GHJ8</strain>
    </source>
</reference>
<gene>
    <name evidence="3" type="ORF">OJ996_08350</name>
</gene>
<feature type="chain" id="PRO_5046507098" description="HEAT repeat protein" evidence="2">
    <location>
        <begin position="22"/>
        <end position="431"/>
    </location>
</feature>
<proteinExistence type="predicted"/>
<feature type="region of interest" description="Disordered" evidence="1">
    <location>
        <begin position="48"/>
        <end position="77"/>
    </location>
</feature>
<comment type="caution">
    <text evidence="3">The sequence shown here is derived from an EMBL/GenBank/DDBJ whole genome shotgun (WGS) entry which is preliminary data.</text>
</comment>
<keyword evidence="2" id="KW-0732">Signal</keyword>
<feature type="compositionally biased region" description="Basic and acidic residues" evidence="1">
    <location>
        <begin position="64"/>
        <end position="77"/>
    </location>
</feature>
<protein>
    <recommendedName>
        <fullName evidence="5">HEAT repeat protein</fullName>
    </recommendedName>
</protein>
<feature type="signal peptide" evidence="2">
    <location>
        <begin position="1"/>
        <end position="21"/>
    </location>
</feature>
<evidence type="ECO:0008006" key="5">
    <source>
        <dbReference type="Google" id="ProtNLM"/>
    </source>
</evidence>
<accession>A0ABT3G165</accession>
<organism evidence="3 4">
    <name type="scientific">Luteolibacter rhizosphaerae</name>
    <dbReference type="NCBI Taxonomy" id="2989719"/>
    <lineage>
        <taxon>Bacteria</taxon>
        <taxon>Pseudomonadati</taxon>
        <taxon>Verrucomicrobiota</taxon>
        <taxon>Verrucomicrobiia</taxon>
        <taxon>Verrucomicrobiales</taxon>
        <taxon>Verrucomicrobiaceae</taxon>
        <taxon>Luteolibacter</taxon>
    </lineage>
</organism>
<sequence>MSSRTLTLVGAVAVASAGAFFAGRMTASGPAAGEHAAADAALSAKSGARGSGADAGDAAGGRRFGSDRDGKDRAAANRGEKAIARMEEVMRLTDPMERSKAWLDFINTIDPAEFESVVGSFRGQGLTNTRMAEYSMLLTAWAKKDPLQALAYAEANTGNRFARNTILTSWAATDPDAAIRWAQEHHTAGEGEGNPWMIGVIQGIAASDPERASQLLAEMPFSEERGEAMAALLPHLLAQGAEKAQAWVESISDDQLKQGAISRLAETLAIKDPAGTAEWLTRNPGEASQRSMDDVISAWMAQDQDSAIAYYKALPAGLDRSNALRGVANNLAMSDPQAAADFIDEHAADANDRVYQQLAWNVYGKDPGLAANSIAKITDAREQERMYSRMLDGWLRRDPQAATTWINGATLPQNVQQRLQRRMQEQQQRQQ</sequence>